<sequence length="205" mass="23381">MAEGTPVPANNKRKRGGEEEQQSFKTVKCKLSSILLEGDTSMRASIDKRVEVVSKMAFRASIIMEMILESLLLSGEDDDRWPDFSKDNMYDQIFKRGSDGNRLTRPTRVVEELWNGGSTEMRVLRDNPAVPPGEMPKGIYNSVGERAHVTFKTAFLNNLKLNFSGRQRVAIKAYLGDNRSTDYYRKVNRLQNAINNWGIQEEEEE</sequence>
<evidence type="ECO:0000313" key="3">
    <source>
        <dbReference type="Proteomes" id="UP001286313"/>
    </source>
</evidence>
<evidence type="ECO:0000313" key="2">
    <source>
        <dbReference type="EMBL" id="KAK3874402.1"/>
    </source>
</evidence>
<evidence type="ECO:0000256" key="1">
    <source>
        <dbReference type="SAM" id="MobiDB-lite"/>
    </source>
</evidence>
<name>A0AAE1KJN0_PETCI</name>
<accession>A0AAE1KJN0</accession>
<feature type="region of interest" description="Disordered" evidence="1">
    <location>
        <begin position="1"/>
        <end position="23"/>
    </location>
</feature>
<dbReference type="EMBL" id="JAWQEG010002105">
    <property type="protein sequence ID" value="KAK3874402.1"/>
    <property type="molecule type" value="Genomic_DNA"/>
</dbReference>
<proteinExistence type="predicted"/>
<keyword evidence="3" id="KW-1185">Reference proteome</keyword>
<gene>
    <name evidence="2" type="ORF">Pcinc_020697</name>
</gene>
<organism evidence="2 3">
    <name type="scientific">Petrolisthes cinctipes</name>
    <name type="common">Flat porcelain crab</name>
    <dbReference type="NCBI Taxonomy" id="88211"/>
    <lineage>
        <taxon>Eukaryota</taxon>
        <taxon>Metazoa</taxon>
        <taxon>Ecdysozoa</taxon>
        <taxon>Arthropoda</taxon>
        <taxon>Crustacea</taxon>
        <taxon>Multicrustacea</taxon>
        <taxon>Malacostraca</taxon>
        <taxon>Eumalacostraca</taxon>
        <taxon>Eucarida</taxon>
        <taxon>Decapoda</taxon>
        <taxon>Pleocyemata</taxon>
        <taxon>Anomura</taxon>
        <taxon>Galatheoidea</taxon>
        <taxon>Porcellanidae</taxon>
        <taxon>Petrolisthes</taxon>
    </lineage>
</organism>
<reference evidence="2" key="1">
    <citation type="submission" date="2023-10" db="EMBL/GenBank/DDBJ databases">
        <title>Genome assemblies of two species of porcelain crab, Petrolisthes cinctipes and Petrolisthes manimaculis (Anomura: Porcellanidae).</title>
        <authorList>
            <person name="Angst P."/>
        </authorList>
    </citation>
    <scope>NUCLEOTIDE SEQUENCE</scope>
    <source>
        <strain evidence="2">PB745_01</strain>
        <tissue evidence="2">Gill</tissue>
    </source>
</reference>
<dbReference type="AlphaFoldDB" id="A0AAE1KJN0"/>
<dbReference type="Proteomes" id="UP001286313">
    <property type="component" value="Unassembled WGS sequence"/>
</dbReference>
<comment type="caution">
    <text evidence="2">The sequence shown here is derived from an EMBL/GenBank/DDBJ whole genome shotgun (WGS) entry which is preliminary data.</text>
</comment>
<protein>
    <submittedName>
        <fullName evidence="2">Uncharacterized protein</fullName>
    </submittedName>
</protein>